<evidence type="ECO:0000256" key="3">
    <source>
        <dbReference type="ARBA" id="ARBA00022737"/>
    </source>
</evidence>
<keyword evidence="8" id="KW-0804">Transcription</keyword>
<evidence type="ECO:0000256" key="10">
    <source>
        <dbReference type="PROSITE-ProRule" id="PRU00042"/>
    </source>
</evidence>
<keyword evidence="6" id="KW-0805">Transcription regulation</keyword>
<evidence type="ECO:0000256" key="9">
    <source>
        <dbReference type="ARBA" id="ARBA00023242"/>
    </source>
</evidence>
<evidence type="ECO:0000256" key="6">
    <source>
        <dbReference type="ARBA" id="ARBA00023015"/>
    </source>
</evidence>
<dbReference type="PANTHER" id="PTHR16515:SF49">
    <property type="entry name" value="GASTRULA ZINC FINGER PROTEIN XLCGF49.1-LIKE-RELATED"/>
    <property type="match status" value="1"/>
</dbReference>
<dbReference type="PANTHER" id="PTHR16515">
    <property type="entry name" value="PR DOMAIN ZINC FINGER PROTEIN"/>
    <property type="match status" value="1"/>
</dbReference>
<organism evidence="14 15">
    <name type="scientific">Frankliniella occidentalis</name>
    <name type="common">Western flower thrips</name>
    <name type="synonym">Euthrips occidentalis</name>
    <dbReference type="NCBI Taxonomy" id="133901"/>
    <lineage>
        <taxon>Eukaryota</taxon>
        <taxon>Metazoa</taxon>
        <taxon>Ecdysozoa</taxon>
        <taxon>Arthropoda</taxon>
        <taxon>Hexapoda</taxon>
        <taxon>Insecta</taxon>
        <taxon>Pterygota</taxon>
        <taxon>Neoptera</taxon>
        <taxon>Paraneoptera</taxon>
        <taxon>Thysanoptera</taxon>
        <taxon>Terebrantia</taxon>
        <taxon>Thripoidea</taxon>
        <taxon>Thripidae</taxon>
        <taxon>Frankliniella</taxon>
    </lineage>
</organism>
<feature type="compositionally biased region" description="Low complexity" evidence="11">
    <location>
        <begin position="453"/>
        <end position="473"/>
    </location>
</feature>
<evidence type="ECO:0000256" key="2">
    <source>
        <dbReference type="ARBA" id="ARBA00022723"/>
    </source>
</evidence>
<evidence type="ECO:0000256" key="7">
    <source>
        <dbReference type="ARBA" id="ARBA00023125"/>
    </source>
</evidence>
<dbReference type="InterPro" id="IPR003655">
    <property type="entry name" value="aKRAB"/>
</dbReference>
<name>A0A9C6U0Z1_FRAOC</name>
<sequence length="554" mass="60909">MARRRFSDIRPFFDKDQWSELGDYEKNSYQNSKENYEAMIKAGLAPRKPFFMMNSEERLAAAAKPAATAPKRPAPKPTEPTRKSRRVQQLYFYDEDNKENPDEDELIFCIDCRKAWAGDCPVHKGFEILEDTKVAEDTPKDERILASLPPGLAVRDLECDDKKSGDDAEHAEGAAAEVTTRGVFAKVPLAKRTRLGPYEGDIPEDDEDPSPENNWMALVRDAAEARDLKRHVNLGPMEYGGRLYFVTLCDIPAGQELVIRFPPAFKVDTVCGREFGSAVTLSQHQRANASCAAELRRRRRALAELQRAKTSKPAAASTPPSSPGPRGRRRRREGDEDYSPRDHKPLLTRGQKRELRRELQELTMNQFLDVEKRIGQGEHDCPQCGLHFGRACRLRAHVQEHHLAADRSMRDRFSTIPFTCSACPANFSSPKDLRSHVKMTHFGLHKHDGGGLSEASTATTASGAASPRASPRASPAPSPAPSSAPSPAPSSAPSSAPTLAASDTASEVPSDAESESDSEISDKPVAADSSLSSTTIETSMELDNSQDTSTESNP</sequence>
<dbReference type="GO" id="GO:0005634">
    <property type="term" value="C:nucleus"/>
    <property type="evidence" value="ECO:0007669"/>
    <property type="project" value="UniProtKB-SubCell"/>
</dbReference>
<dbReference type="KEGG" id="foc:113215043"/>
<dbReference type="Gene3D" id="2.170.270.10">
    <property type="entry name" value="SET domain"/>
    <property type="match status" value="2"/>
</dbReference>
<dbReference type="Gene3D" id="3.30.160.60">
    <property type="entry name" value="Classic Zinc Finger"/>
    <property type="match status" value="1"/>
</dbReference>
<gene>
    <name evidence="15" type="primary">LOC113215043</name>
</gene>
<evidence type="ECO:0000256" key="4">
    <source>
        <dbReference type="ARBA" id="ARBA00022771"/>
    </source>
</evidence>
<reference evidence="15" key="1">
    <citation type="journal article" date="2018" name="Proc. Natl. Acad. Sci. U.S.A.">
        <title>Phylogenomics and the evolution of hemipteroid insects.</title>
        <authorList>
            <person name="Johnson K.P."/>
            <person name="Dietrich C.H."/>
            <person name="Friedrich F."/>
            <person name="Beutel R.G."/>
            <person name="Wipfler B."/>
            <person name="Peters R.S."/>
            <person name="Allen J.M."/>
            <person name="Petersen M."/>
            <person name="Donath A."/>
            <person name="Walden K.K."/>
            <person name="Kozlov A.M."/>
            <person name="Podsiadlowski L."/>
            <person name="Mayer C."/>
            <person name="Meusemann K."/>
            <person name="Vasilikopoulos A."/>
            <person name="Waterhouse R.M."/>
            <person name="Cameron S.L."/>
            <person name="Weirauch C."/>
            <person name="Swanson D.R."/>
            <person name="Percy D.M."/>
            <person name="Hardy N.B."/>
            <person name="Terry I."/>
            <person name="Liu S."/>
            <person name="Zhou X."/>
            <person name="Misof B."/>
            <person name="Robertson H.M."/>
            <person name="Yoshizawa K."/>
        </authorList>
    </citation>
    <scope>NUCLEOTIDE SEQUENCE</scope>
    <source>
        <tissue evidence="15">Whole organism</tissue>
    </source>
</reference>
<evidence type="ECO:0000256" key="11">
    <source>
        <dbReference type="SAM" id="MobiDB-lite"/>
    </source>
</evidence>
<feature type="region of interest" description="Disordered" evidence="11">
    <location>
        <begin position="447"/>
        <end position="554"/>
    </location>
</feature>
<dbReference type="GeneID" id="113215043"/>
<feature type="region of interest" description="Disordered" evidence="11">
    <location>
        <begin position="61"/>
        <end position="85"/>
    </location>
</feature>
<keyword evidence="14" id="KW-1185">Reference proteome</keyword>
<protein>
    <submittedName>
        <fullName evidence="15">Uncharacterized protein LOC113215043</fullName>
    </submittedName>
</protein>
<feature type="compositionally biased region" description="Polar residues" evidence="11">
    <location>
        <begin position="529"/>
        <end position="554"/>
    </location>
</feature>
<dbReference type="GO" id="GO:0003677">
    <property type="term" value="F:DNA binding"/>
    <property type="evidence" value="ECO:0007669"/>
    <property type="project" value="UniProtKB-KW"/>
</dbReference>
<keyword evidence="7" id="KW-0238">DNA-binding</keyword>
<feature type="compositionally biased region" description="Acidic residues" evidence="11">
    <location>
        <begin position="510"/>
        <end position="519"/>
    </location>
</feature>
<feature type="domain" description="C2H2-type" evidence="12">
    <location>
        <begin position="379"/>
        <end position="401"/>
    </location>
</feature>
<keyword evidence="4 10" id="KW-0863">Zinc-finger</keyword>
<dbReference type="CDD" id="cd10534">
    <property type="entry name" value="PR-SET_PRDM-like"/>
    <property type="match status" value="1"/>
</dbReference>
<feature type="domain" description="C2H2-type" evidence="12">
    <location>
        <begin position="418"/>
        <end position="446"/>
    </location>
</feature>
<evidence type="ECO:0000256" key="5">
    <source>
        <dbReference type="ARBA" id="ARBA00022833"/>
    </source>
</evidence>
<evidence type="ECO:0000313" key="14">
    <source>
        <dbReference type="Proteomes" id="UP000504606"/>
    </source>
</evidence>
<feature type="compositionally biased region" description="Pro residues" evidence="11">
    <location>
        <begin position="474"/>
        <end position="490"/>
    </location>
</feature>
<dbReference type="PROSITE" id="PS00028">
    <property type="entry name" value="ZINC_FINGER_C2H2_1"/>
    <property type="match status" value="1"/>
</dbReference>
<dbReference type="GO" id="GO:0006355">
    <property type="term" value="P:regulation of DNA-templated transcription"/>
    <property type="evidence" value="ECO:0007669"/>
    <property type="project" value="InterPro"/>
</dbReference>
<dbReference type="GO" id="GO:0008270">
    <property type="term" value="F:zinc ion binding"/>
    <property type="evidence" value="ECO:0007669"/>
    <property type="project" value="UniProtKB-KW"/>
</dbReference>
<feature type="compositionally biased region" description="Low complexity" evidence="11">
    <location>
        <begin position="61"/>
        <end position="71"/>
    </location>
</feature>
<dbReference type="InterPro" id="IPR050331">
    <property type="entry name" value="Zinc_finger"/>
</dbReference>
<evidence type="ECO:0000256" key="1">
    <source>
        <dbReference type="ARBA" id="ARBA00004123"/>
    </source>
</evidence>
<feature type="domain" description="KRAB-related" evidence="13">
    <location>
        <begin position="1"/>
        <end position="64"/>
    </location>
</feature>
<evidence type="ECO:0000259" key="12">
    <source>
        <dbReference type="PROSITE" id="PS50157"/>
    </source>
</evidence>
<dbReference type="AlphaFoldDB" id="A0A9C6U0Z1"/>
<dbReference type="InterPro" id="IPR046341">
    <property type="entry name" value="SET_dom_sf"/>
</dbReference>
<dbReference type="PROSITE" id="PS50157">
    <property type="entry name" value="ZINC_FINGER_C2H2_2"/>
    <property type="match status" value="2"/>
</dbReference>
<feature type="region of interest" description="Disordered" evidence="11">
    <location>
        <begin position="304"/>
        <end position="353"/>
    </location>
</feature>
<comment type="subcellular location">
    <subcellularLocation>
        <location evidence="1">Nucleus</location>
    </subcellularLocation>
</comment>
<keyword evidence="3" id="KW-0677">Repeat</keyword>
<dbReference type="InterPro" id="IPR013087">
    <property type="entry name" value="Znf_C2H2_type"/>
</dbReference>
<keyword evidence="2" id="KW-0479">Metal-binding</keyword>
<feature type="compositionally biased region" description="Low complexity" evidence="11">
    <location>
        <begin position="491"/>
        <end position="509"/>
    </location>
</feature>
<dbReference type="Proteomes" id="UP000504606">
    <property type="component" value="Unplaced"/>
</dbReference>
<dbReference type="PROSITE" id="PS50806">
    <property type="entry name" value="KRAB_RELATED"/>
    <property type="match status" value="1"/>
</dbReference>
<evidence type="ECO:0000256" key="8">
    <source>
        <dbReference type="ARBA" id="ARBA00023163"/>
    </source>
</evidence>
<feature type="compositionally biased region" description="Basic and acidic residues" evidence="11">
    <location>
        <begin position="332"/>
        <end position="353"/>
    </location>
</feature>
<dbReference type="Pfam" id="PF00096">
    <property type="entry name" value="zf-C2H2"/>
    <property type="match status" value="1"/>
</dbReference>
<accession>A0A9C6U0Z1</accession>
<evidence type="ECO:0000259" key="13">
    <source>
        <dbReference type="PROSITE" id="PS50806"/>
    </source>
</evidence>
<dbReference type="SMART" id="SM00355">
    <property type="entry name" value="ZnF_C2H2"/>
    <property type="match status" value="2"/>
</dbReference>
<dbReference type="RefSeq" id="XP_052121089.1">
    <property type="nucleotide sequence ID" value="XM_052265129.1"/>
</dbReference>
<evidence type="ECO:0000313" key="15">
    <source>
        <dbReference type="RefSeq" id="XP_052121089.1"/>
    </source>
</evidence>
<keyword evidence="5" id="KW-0862">Zinc</keyword>
<reference evidence="15" key="2">
    <citation type="submission" date="2025-08" db="UniProtKB">
        <authorList>
            <consortium name="RefSeq"/>
        </authorList>
    </citation>
    <scope>IDENTIFICATION</scope>
    <source>
        <tissue evidence="15">Whole organism</tissue>
    </source>
</reference>
<keyword evidence="9" id="KW-0539">Nucleus</keyword>
<proteinExistence type="predicted"/>
<dbReference type="OrthoDB" id="9802659at2759"/>